<organism evidence="1 2">
    <name type="scientific">Coleofasciculus chthonoplastes PCC 7420</name>
    <dbReference type="NCBI Taxonomy" id="118168"/>
    <lineage>
        <taxon>Bacteria</taxon>
        <taxon>Bacillati</taxon>
        <taxon>Cyanobacteriota</taxon>
        <taxon>Cyanophyceae</taxon>
        <taxon>Coleofasciculales</taxon>
        <taxon>Coleofasciculaceae</taxon>
        <taxon>Coleofasciculus</taxon>
    </lineage>
</organism>
<evidence type="ECO:0000313" key="1">
    <source>
        <dbReference type="EMBL" id="EDX73484.1"/>
    </source>
</evidence>
<sequence length="303" mass="34823">MDFDPITRLLSNHRKPGNPTIPTTLTKQQLVSLLRSRLSPNQSSEGLTQEIQEALRELQAQGEVLAGSRNRYSIAPPTVLALARDNVNGLLFRGDRAYLALAHQALKTEQREDELRIRPKLHRFNHIRNRLQQVGIRLLTVDDSIEHLPLPRSPSPAVLRSPWFVNPFTDGGMICHYVPQPDRSQKERWLPASYQKLSDQTLLQLPTGDYLWFADRAFYELEPDVAILAMFYQDREAGCPLKIQWDEPQGRLNLAGVILPGTYARWLWCLSEPDTQRYRTRSFQSTNYPLVKKAFERLGCILV</sequence>
<dbReference type="OrthoDB" id="478302at2"/>
<dbReference type="STRING" id="118168.MC7420_3658"/>
<dbReference type="Proteomes" id="UP000003835">
    <property type="component" value="Unassembled WGS sequence"/>
</dbReference>
<name>B4VWS2_9CYAN</name>
<dbReference type="RefSeq" id="WP_006103183.1">
    <property type="nucleotide sequence ID" value="NZ_DS989857.1"/>
</dbReference>
<gene>
    <name evidence="1" type="ORF">MC7420_3658</name>
</gene>
<dbReference type="eggNOG" id="ENOG5032EEK">
    <property type="taxonomic scope" value="Bacteria"/>
</dbReference>
<evidence type="ECO:0000313" key="2">
    <source>
        <dbReference type="Proteomes" id="UP000003835"/>
    </source>
</evidence>
<dbReference type="EMBL" id="DS989857">
    <property type="protein sequence ID" value="EDX73484.1"/>
    <property type="molecule type" value="Genomic_DNA"/>
</dbReference>
<dbReference type="AlphaFoldDB" id="B4VWS2"/>
<keyword evidence="2" id="KW-1185">Reference proteome</keyword>
<proteinExistence type="predicted"/>
<accession>B4VWS2</accession>
<reference evidence="1 2" key="1">
    <citation type="submission" date="2008-07" db="EMBL/GenBank/DDBJ databases">
        <authorList>
            <person name="Tandeau de Marsac N."/>
            <person name="Ferriera S."/>
            <person name="Johnson J."/>
            <person name="Kravitz S."/>
            <person name="Beeson K."/>
            <person name="Sutton G."/>
            <person name="Rogers Y.-H."/>
            <person name="Friedman R."/>
            <person name="Frazier M."/>
            <person name="Venter J.C."/>
        </authorList>
    </citation>
    <scope>NUCLEOTIDE SEQUENCE [LARGE SCALE GENOMIC DNA]</scope>
    <source>
        <strain evidence="1 2">PCC 7420</strain>
    </source>
</reference>
<protein>
    <submittedName>
        <fullName evidence="1">Uncharacterized protein</fullName>
    </submittedName>
</protein>
<dbReference type="HOGENOM" id="CLU_917375_0_0_3"/>